<dbReference type="InterPro" id="IPR014825">
    <property type="entry name" value="DNA_alkylation"/>
</dbReference>
<reference evidence="2" key="1">
    <citation type="journal article" date="2019" name="Int. J. Syst. Evol. Microbiol.">
        <title>The Global Catalogue of Microorganisms (GCM) 10K type strain sequencing project: providing services to taxonomists for standard genome sequencing and annotation.</title>
        <authorList>
            <consortium name="The Broad Institute Genomics Platform"/>
            <consortium name="The Broad Institute Genome Sequencing Center for Infectious Disease"/>
            <person name="Wu L."/>
            <person name="Ma J."/>
        </authorList>
    </citation>
    <scope>NUCLEOTIDE SEQUENCE [LARGE SCALE GENOMIC DNA]</scope>
    <source>
        <strain evidence="2">CGMCC 1.14993</strain>
    </source>
</reference>
<gene>
    <name evidence="1" type="primary">yhaZ</name>
    <name evidence="1" type="ORF">GCM10007380_28950</name>
</gene>
<name>A0A8J3F0L2_9BACI</name>
<dbReference type="PROSITE" id="PS50077">
    <property type="entry name" value="HEAT_REPEAT"/>
    <property type="match status" value="1"/>
</dbReference>
<dbReference type="Pfam" id="PF08713">
    <property type="entry name" value="DNA_alkylation"/>
    <property type="match status" value="1"/>
</dbReference>
<proteinExistence type="predicted"/>
<dbReference type="Gene3D" id="1.25.40.290">
    <property type="entry name" value="ARM repeat domains"/>
    <property type="match status" value="1"/>
</dbReference>
<dbReference type="RefSeq" id="WP_087999679.1">
    <property type="nucleotide sequence ID" value="NZ_BMHB01000001.1"/>
</dbReference>
<evidence type="ECO:0000313" key="2">
    <source>
        <dbReference type="Proteomes" id="UP000626244"/>
    </source>
</evidence>
<dbReference type="AlphaFoldDB" id="A0A8J3F0L2"/>
<dbReference type="Proteomes" id="UP000626244">
    <property type="component" value="Unassembled WGS sequence"/>
</dbReference>
<dbReference type="SUPFAM" id="SSF48371">
    <property type="entry name" value="ARM repeat"/>
    <property type="match status" value="1"/>
</dbReference>
<sequence length="362" mass="41594">MANALKDIYNEEFISKIAQSIKEVYPDFADKKFTELVFNAQWVEKTLKERMRHITLCLGDTLPKDYLEALSILKQIVNMFPKNNLGCIFFPDFVEVYGLANWDSSIEALALFTQHSTSEFAVRPFIVEDEEKMMAQMLEWSKHPNEHVRRLASEGSRPRLPWGMVLKSLKNNPSPILPILENLKEDESLYVRKSVANNINDISRDHPNLVLDLAKSWYGTNAYTNWIVKHACRTLLKQGNKEAMSIFGFDSADSVSIDDFAISSEKLSIGEDLHFSFKVTSNQTTPSKIRIEYKIDYVKANGSRSKKIFKVSENHVDQTKPLHYNKTHSFKDLSTRKHYCGTHTITILLNGNEMVSKDFIVE</sequence>
<evidence type="ECO:0008006" key="3">
    <source>
        <dbReference type="Google" id="ProtNLM"/>
    </source>
</evidence>
<keyword evidence="2" id="KW-1185">Reference proteome</keyword>
<dbReference type="OrthoDB" id="9797162at2"/>
<dbReference type="InterPro" id="IPR021133">
    <property type="entry name" value="HEAT_type_2"/>
</dbReference>
<dbReference type="EMBL" id="BMHB01000001">
    <property type="protein sequence ID" value="GGI15631.1"/>
    <property type="molecule type" value="Genomic_DNA"/>
</dbReference>
<comment type="caution">
    <text evidence="1">The sequence shown here is derived from an EMBL/GenBank/DDBJ whole genome shotgun (WGS) entry which is preliminary data.</text>
</comment>
<organism evidence="1 2">
    <name type="scientific">Gottfriedia solisilvae</name>
    <dbReference type="NCBI Taxonomy" id="1516104"/>
    <lineage>
        <taxon>Bacteria</taxon>
        <taxon>Bacillati</taxon>
        <taxon>Bacillota</taxon>
        <taxon>Bacilli</taxon>
        <taxon>Bacillales</taxon>
        <taxon>Bacillaceae</taxon>
        <taxon>Gottfriedia</taxon>
    </lineage>
</organism>
<evidence type="ECO:0000313" key="1">
    <source>
        <dbReference type="EMBL" id="GGI15631.1"/>
    </source>
</evidence>
<protein>
    <recommendedName>
        <fullName evidence="3">DNA alkylation repair protein</fullName>
    </recommendedName>
</protein>
<accession>A0A8J3F0L2</accession>
<dbReference type="InterPro" id="IPR016024">
    <property type="entry name" value="ARM-type_fold"/>
</dbReference>